<name>A0A8B7N103_HYAAZ</name>
<feature type="transmembrane region" description="Helical" evidence="8">
    <location>
        <begin position="12"/>
        <end position="35"/>
    </location>
</feature>
<accession>A0A8B7N103</accession>
<comment type="subcellular location">
    <subcellularLocation>
        <location evidence="1">Membrane</location>
        <topology evidence="1">Multi-pass membrane protein</topology>
    </subcellularLocation>
</comment>
<evidence type="ECO:0000256" key="2">
    <source>
        <dbReference type="ARBA" id="ARBA00010666"/>
    </source>
</evidence>
<dbReference type="GO" id="GO:0016740">
    <property type="term" value="F:transferase activity"/>
    <property type="evidence" value="ECO:0007669"/>
    <property type="project" value="UniProtKB-KW"/>
</dbReference>
<feature type="transmembrane region" description="Helical" evidence="8">
    <location>
        <begin position="524"/>
        <end position="544"/>
    </location>
</feature>
<dbReference type="GO" id="GO:0005975">
    <property type="term" value="P:carbohydrate metabolic process"/>
    <property type="evidence" value="ECO:0007669"/>
    <property type="project" value="UniProtKB-ARBA"/>
</dbReference>
<dbReference type="AlphaFoldDB" id="A0A8B7N103"/>
<feature type="transmembrane region" description="Helical" evidence="8">
    <location>
        <begin position="685"/>
        <end position="709"/>
    </location>
</feature>
<dbReference type="InterPro" id="IPR012419">
    <property type="entry name" value="Cas1_AcylTrans_dom"/>
</dbReference>
<keyword evidence="5 8" id="KW-1133">Transmembrane helix</keyword>
<evidence type="ECO:0000256" key="3">
    <source>
        <dbReference type="ARBA" id="ARBA00022679"/>
    </source>
</evidence>
<dbReference type="Pfam" id="PF07779">
    <property type="entry name" value="Cas1_AcylT"/>
    <property type="match status" value="1"/>
</dbReference>
<gene>
    <name evidence="11" type="primary">LOC108665290</name>
</gene>
<protein>
    <submittedName>
        <fullName evidence="11">N-acetylneuraminate 9-O-acetyltransferase-like</fullName>
    </submittedName>
</protein>
<evidence type="ECO:0000256" key="8">
    <source>
        <dbReference type="SAM" id="Phobius"/>
    </source>
</evidence>
<dbReference type="PANTHER" id="PTHR13533">
    <property type="entry name" value="N-ACETYLNEURAMINATE 9-O-ACETYLTRANSFERASE"/>
    <property type="match status" value="1"/>
</dbReference>
<feature type="domain" description="Cas1p 10 TM acyl transferase" evidence="9">
    <location>
        <begin position="480"/>
        <end position="911"/>
    </location>
</feature>
<feature type="transmembrane region" description="Helical" evidence="8">
    <location>
        <begin position="642"/>
        <end position="665"/>
    </location>
</feature>
<keyword evidence="6 8" id="KW-0472">Membrane</keyword>
<evidence type="ECO:0000313" key="10">
    <source>
        <dbReference type="Proteomes" id="UP000694843"/>
    </source>
</evidence>
<evidence type="ECO:0000259" key="9">
    <source>
        <dbReference type="Pfam" id="PF07779"/>
    </source>
</evidence>
<keyword evidence="4 8" id="KW-0812">Transmembrane</keyword>
<dbReference type="PANTHER" id="PTHR13533:SF1">
    <property type="entry name" value="N-ACETYLNEURAMINATE 9-O-ACETYLTRANSFERASE"/>
    <property type="match status" value="1"/>
</dbReference>
<feature type="transmembrane region" description="Helical" evidence="8">
    <location>
        <begin position="775"/>
        <end position="794"/>
    </location>
</feature>
<evidence type="ECO:0000256" key="4">
    <source>
        <dbReference type="ARBA" id="ARBA00022692"/>
    </source>
</evidence>
<proteinExistence type="inferred from homology"/>
<feature type="transmembrane region" description="Helical" evidence="8">
    <location>
        <begin position="908"/>
        <end position="927"/>
    </location>
</feature>
<evidence type="ECO:0000256" key="1">
    <source>
        <dbReference type="ARBA" id="ARBA00004141"/>
    </source>
</evidence>
<comment type="similarity">
    <text evidence="2">Belongs to the PC-esterase family. CASD1 subfamily.</text>
</comment>
<dbReference type="GeneID" id="108665290"/>
<feature type="transmembrane region" description="Helical" evidence="8">
    <location>
        <begin position="806"/>
        <end position="823"/>
    </location>
</feature>
<keyword evidence="3" id="KW-0808">Transferase</keyword>
<keyword evidence="7" id="KW-0325">Glycoprotein</keyword>
<dbReference type="GO" id="GO:0016020">
    <property type="term" value="C:membrane"/>
    <property type="evidence" value="ECO:0007669"/>
    <property type="project" value="UniProtKB-SubCell"/>
</dbReference>
<sequence length="928" mass="104865">MQLPPLDSFNTFFNFQIAKVIASCVVLIFIVYHGILHAIDGGDSCYRLLSKGRFQGSNIWQPYGCMIHSYSNEDSRRCMRYVAFLKQDNTIAFVGDSRIRQLYYSLVRQISVSPPSETTLPTGRAAYHEDLHYEEPDLRLKLDFYWHTKIDQSVLSRIDDWKAESAPSLVVFGSGLHYIRDYNGSTEALHDYTSNITQLAANAASLPDTSHVLWMLQEPVLPERLEKHKAHITNRLIDLYNRAAMQVLSPSRVHVWSSARLIAQGSLSDFADGMHAGRTTVTSYIQILLNLYCNNYLNFDDGSCCNTREGFTTTQITSFVALCTCSAIMICLSLKQWLAASQQNGHGYIICPDTQLLLNSSYDSGGFSSGSSGEVSSSGSSCSPARSGFTIVGSEDGRRSAGHSNSSSDQAAQCFETVSARDVNYDNSCGILDTADVYRDSENNEHLSYSAPNKSDMGLCCTNDHSLQQLTQLSAPEPPAKHNSSAQTQPSLQTILRALGKLGLIMGYFFLCDRTGLFMKENKYFSQLNFWFPIGYMLALGLFFTEDTSHTRILHRDMTDEWKGWMQLVILVYHMTGSSQKLPIYLHVRVLVSAYLFLTGFGHFSYAWSGRDMGVVRYCQIMFRMNFLTVLLCLVMNRPYQFYYFVPLVSFWYTVLYVTLAIPPVLLKPRANNNHIAPNAPTVNYLYSIVKFVGLAGFVTLFFLSEVFFEKVFVLRPWKALFVTTDDDIHEWWFRWQLDRHSILYGAVFALLYRAAQQFGMLDDTSTGNLVTGRLAGLLAVLATACVGSYGVLARYCGTKRDCNQVHPYIVWIPILGYIILRNQVGMLRTRYSSFFAWFGRISLELFVCQYHIWLAADTHGVLVLVPSYPVANVLLTSFIFLCVAQEIFEITNVLLPFFVPNNPWRAVRNLSIFLFVLLGLAIHDGIF</sequence>
<dbReference type="GO" id="GO:0005794">
    <property type="term" value="C:Golgi apparatus"/>
    <property type="evidence" value="ECO:0007669"/>
    <property type="project" value="UniProtKB-ARBA"/>
</dbReference>
<evidence type="ECO:0000256" key="5">
    <source>
        <dbReference type="ARBA" id="ARBA00022989"/>
    </source>
</evidence>
<dbReference type="KEGG" id="hazt:108665290"/>
<feature type="transmembrane region" description="Helical" evidence="8">
    <location>
        <begin position="590"/>
        <end position="609"/>
    </location>
</feature>
<reference evidence="11" key="1">
    <citation type="submission" date="2025-08" db="UniProtKB">
        <authorList>
            <consortium name="RefSeq"/>
        </authorList>
    </citation>
    <scope>IDENTIFICATION</scope>
    <source>
        <tissue evidence="11">Whole organism</tissue>
    </source>
</reference>
<evidence type="ECO:0000256" key="6">
    <source>
        <dbReference type="ARBA" id="ARBA00023136"/>
    </source>
</evidence>
<dbReference type="OMA" id="WSAREWA"/>
<dbReference type="OrthoDB" id="1932925at2759"/>
<organism evidence="10 11">
    <name type="scientific">Hyalella azteca</name>
    <name type="common">Amphipod</name>
    <dbReference type="NCBI Taxonomy" id="294128"/>
    <lineage>
        <taxon>Eukaryota</taxon>
        <taxon>Metazoa</taxon>
        <taxon>Ecdysozoa</taxon>
        <taxon>Arthropoda</taxon>
        <taxon>Crustacea</taxon>
        <taxon>Multicrustacea</taxon>
        <taxon>Malacostraca</taxon>
        <taxon>Eumalacostraca</taxon>
        <taxon>Peracarida</taxon>
        <taxon>Amphipoda</taxon>
        <taxon>Senticaudata</taxon>
        <taxon>Talitrida</taxon>
        <taxon>Talitroidea</taxon>
        <taxon>Hyalellidae</taxon>
        <taxon>Hyalella</taxon>
    </lineage>
</organism>
<dbReference type="RefSeq" id="XP_018007512.1">
    <property type="nucleotide sequence ID" value="XM_018152023.2"/>
</dbReference>
<evidence type="ECO:0000256" key="7">
    <source>
        <dbReference type="ARBA" id="ARBA00023180"/>
    </source>
</evidence>
<dbReference type="Proteomes" id="UP000694843">
    <property type="component" value="Unplaced"/>
</dbReference>
<feature type="transmembrane region" description="Helical" evidence="8">
    <location>
        <begin position="615"/>
        <end position="635"/>
    </location>
</feature>
<keyword evidence="10" id="KW-1185">Reference proteome</keyword>
<evidence type="ECO:0000313" key="11">
    <source>
        <dbReference type="RefSeq" id="XP_018007512.1"/>
    </source>
</evidence>